<evidence type="ECO:0008006" key="4">
    <source>
        <dbReference type="Google" id="ProtNLM"/>
    </source>
</evidence>
<dbReference type="EMBL" id="QGKV02000299">
    <property type="protein sequence ID" value="KAF3594825.1"/>
    <property type="molecule type" value="Genomic_DNA"/>
</dbReference>
<evidence type="ECO:0000256" key="1">
    <source>
        <dbReference type="SAM" id="MobiDB-lite"/>
    </source>
</evidence>
<protein>
    <recommendedName>
        <fullName evidence="4">DUF4005 domain-containing protein</fullName>
    </recommendedName>
</protein>
<keyword evidence="3" id="KW-1185">Reference proteome</keyword>
<organism evidence="2 3">
    <name type="scientific">Brassica cretica</name>
    <name type="common">Mustard</name>
    <dbReference type="NCBI Taxonomy" id="69181"/>
    <lineage>
        <taxon>Eukaryota</taxon>
        <taxon>Viridiplantae</taxon>
        <taxon>Streptophyta</taxon>
        <taxon>Embryophyta</taxon>
        <taxon>Tracheophyta</taxon>
        <taxon>Spermatophyta</taxon>
        <taxon>Magnoliopsida</taxon>
        <taxon>eudicotyledons</taxon>
        <taxon>Gunneridae</taxon>
        <taxon>Pentapetalae</taxon>
        <taxon>rosids</taxon>
        <taxon>malvids</taxon>
        <taxon>Brassicales</taxon>
        <taxon>Brassicaceae</taxon>
        <taxon>Brassiceae</taxon>
        <taxon>Brassica</taxon>
    </lineage>
</organism>
<feature type="region of interest" description="Disordered" evidence="1">
    <location>
        <begin position="91"/>
        <end position="129"/>
    </location>
</feature>
<evidence type="ECO:0000313" key="2">
    <source>
        <dbReference type="EMBL" id="KAF3594825.1"/>
    </source>
</evidence>
<evidence type="ECO:0000313" key="3">
    <source>
        <dbReference type="Proteomes" id="UP000266723"/>
    </source>
</evidence>
<dbReference type="Proteomes" id="UP000266723">
    <property type="component" value="Unassembled WGS sequence"/>
</dbReference>
<gene>
    <name evidence="2" type="ORF">DY000_02020976</name>
</gene>
<feature type="compositionally biased region" description="Basic residues" evidence="1">
    <location>
        <begin position="14"/>
        <end position="24"/>
    </location>
</feature>
<feature type="region of interest" description="Disordered" evidence="1">
    <location>
        <begin position="1"/>
        <end position="48"/>
    </location>
</feature>
<sequence>MEVRASRILNRASRMPKRASRSKPKSLERKEGSLGGWSNSPTRQMGELHDSFGELDQLASPPTCFYHKISPETPIETKQKAFRSDFQRQRKGGALGGWSTCPPPRMGEFDDSFGPTRRTGELDGSLGPT</sequence>
<comment type="caution">
    <text evidence="2">The sequence shown here is derived from an EMBL/GenBank/DDBJ whole genome shotgun (WGS) entry which is preliminary data.</text>
</comment>
<accession>A0ABQ7EE69</accession>
<proteinExistence type="predicted"/>
<reference evidence="2 3" key="1">
    <citation type="journal article" date="2020" name="BMC Genomics">
        <title>Intraspecific diversification of the crop wild relative Brassica cretica Lam. using demographic model selection.</title>
        <authorList>
            <person name="Kioukis A."/>
            <person name="Michalopoulou V.A."/>
            <person name="Briers L."/>
            <person name="Pirintsos S."/>
            <person name="Studholme D.J."/>
            <person name="Pavlidis P."/>
            <person name="Sarris P.F."/>
        </authorList>
    </citation>
    <scope>NUCLEOTIDE SEQUENCE [LARGE SCALE GENOMIC DNA]</scope>
    <source>
        <strain evidence="3">cv. PFS-1207/04</strain>
    </source>
</reference>
<name>A0ABQ7EE69_BRACR</name>